<comment type="similarity">
    <text evidence="2">Belongs to the GAPVD1 family.</text>
</comment>
<dbReference type="SUPFAM" id="SSF109993">
    <property type="entry name" value="VPS9 domain"/>
    <property type="match status" value="1"/>
</dbReference>
<evidence type="ECO:0000313" key="13">
    <source>
        <dbReference type="EnsemblMetazoa" id="CPIJ018479-PA"/>
    </source>
</evidence>
<gene>
    <name evidence="13" type="primary">6052410</name>
    <name evidence="12" type="ORF">CpipJ_CPIJ018479</name>
</gene>
<evidence type="ECO:0000313" key="12">
    <source>
        <dbReference type="EMBL" id="EDS27369.1"/>
    </source>
</evidence>
<evidence type="ECO:0000256" key="7">
    <source>
        <dbReference type="ARBA" id="ARBA00053914"/>
    </source>
</evidence>
<dbReference type="KEGG" id="cqu:CpipJ_CPIJ018479"/>
<dbReference type="InterPro" id="IPR008936">
    <property type="entry name" value="Rho_GTPase_activation_prot"/>
</dbReference>
<dbReference type="GO" id="GO:0005829">
    <property type="term" value="C:cytosol"/>
    <property type="evidence" value="ECO:0007669"/>
    <property type="project" value="TreeGrafter"/>
</dbReference>
<dbReference type="GO" id="GO:0030139">
    <property type="term" value="C:endocytic vesicle"/>
    <property type="evidence" value="ECO:0007669"/>
    <property type="project" value="TreeGrafter"/>
</dbReference>
<dbReference type="SUPFAM" id="SSF48350">
    <property type="entry name" value="GTPase activation domain, GAP"/>
    <property type="match status" value="1"/>
</dbReference>
<dbReference type="InterPro" id="IPR045046">
    <property type="entry name" value="Vps9-like"/>
</dbReference>
<evidence type="ECO:0000313" key="14">
    <source>
        <dbReference type="Proteomes" id="UP000002320"/>
    </source>
</evidence>
<evidence type="ECO:0000256" key="4">
    <source>
        <dbReference type="ARBA" id="ARBA00022583"/>
    </source>
</evidence>
<dbReference type="EMBL" id="DS233010">
    <property type="protein sequence ID" value="EDS27369.1"/>
    <property type="molecule type" value="Genomic_DNA"/>
</dbReference>
<evidence type="ECO:0000259" key="11">
    <source>
        <dbReference type="PROSITE" id="PS51205"/>
    </source>
</evidence>
<dbReference type="PROSITE" id="PS51205">
    <property type="entry name" value="VPS9"/>
    <property type="match status" value="1"/>
</dbReference>
<dbReference type="GO" id="GO:0016020">
    <property type="term" value="C:membrane"/>
    <property type="evidence" value="ECO:0007669"/>
    <property type="project" value="UniProtKB-SubCell"/>
</dbReference>
<dbReference type="InterPro" id="IPR037191">
    <property type="entry name" value="VPS9_dom_sf"/>
</dbReference>
<dbReference type="Pfam" id="PF02204">
    <property type="entry name" value="VPS9"/>
    <property type="match status" value="1"/>
</dbReference>
<evidence type="ECO:0000256" key="9">
    <source>
        <dbReference type="SAM" id="MobiDB-lite"/>
    </source>
</evidence>
<organism>
    <name type="scientific">Culex quinquefasciatus</name>
    <name type="common">Southern house mosquito</name>
    <name type="synonym">Culex pungens</name>
    <dbReference type="NCBI Taxonomy" id="7176"/>
    <lineage>
        <taxon>Eukaryota</taxon>
        <taxon>Metazoa</taxon>
        <taxon>Ecdysozoa</taxon>
        <taxon>Arthropoda</taxon>
        <taxon>Hexapoda</taxon>
        <taxon>Insecta</taxon>
        <taxon>Pterygota</taxon>
        <taxon>Neoptera</taxon>
        <taxon>Endopterygota</taxon>
        <taxon>Diptera</taxon>
        <taxon>Nematocera</taxon>
        <taxon>Culicoidea</taxon>
        <taxon>Culicidae</taxon>
        <taxon>Culicinae</taxon>
        <taxon>Culicini</taxon>
        <taxon>Culex</taxon>
        <taxon>Culex</taxon>
    </lineage>
</organism>
<dbReference type="Proteomes" id="UP000002320">
    <property type="component" value="Unassembled WGS sequence"/>
</dbReference>
<feature type="region of interest" description="Disordered" evidence="9">
    <location>
        <begin position="471"/>
        <end position="512"/>
    </location>
</feature>
<feature type="region of interest" description="Disordered" evidence="9">
    <location>
        <begin position="848"/>
        <end position="868"/>
    </location>
</feature>
<comment type="subcellular location">
    <subcellularLocation>
        <location evidence="1">Membrane</location>
        <topology evidence="1">Peripheral membrane protein</topology>
    </subcellularLocation>
</comment>
<keyword evidence="6" id="KW-0472">Membrane</keyword>
<evidence type="ECO:0000256" key="5">
    <source>
        <dbReference type="ARBA" id="ARBA00022658"/>
    </source>
</evidence>
<dbReference type="SMART" id="SM00167">
    <property type="entry name" value="VPS9"/>
    <property type="match status" value="1"/>
</dbReference>
<proteinExistence type="inferred from homology"/>
<keyword evidence="14" id="KW-1185">Reference proteome</keyword>
<feature type="compositionally biased region" description="Polar residues" evidence="9">
    <location>
        <begin position="779"/>
        <end position="791"/>
    </location>
</feature>
<dbReference type="VEuPathDB" id="VectorBase:CPIJ018479"/>
<dbReference type="VEuPathDB" id="VectorBase:CQUJHB005553"/>
<sequence length="1621" mass="182881">MQPRIIDGFWTIAELAKSLRRENLFIANEQRSFLALHETYKKASSEILQITWICAHQRQILNNLIVAKSDCGPTVSCQRVNMLKHTKFVDIHQCKVIKYAHIMGFVELIKLVYESPRALAHCLTLADRVEDTMFDMDTLTAFIVNGLYGSIIHPKDAELMIKLLQALIEMQIVTSDNPRRLLRAGSSSFARLYQKYHESSFSAKLFLKTILFEPIMSVLMHDEIKLEVDAEKILAMQKMSDSVKMFGAKSSIEFSENLQKYTSEIVDKLSILISKFIQSMKEGWYMFPFRTLIQSMYHFLTEAKIPNVDVHIILTDMIFTNFICPAILSPHMYGIIDAPISENTRFNLIQIGQILQSLALIEFQPIDAKLGDLIDKLDKQCVNNLLKKLYQQEYSGNFENMMQHQNMVGNKMVLATLGELINFRDLLKYGTEGEHLKLPSEEISKLKPILDQLPNLAETIQEQQNISLDMFSTSSNGVKPKAKLKGRVSKTRSLSNSPLHSSSENSKKETTINSFDDKGTVFIMPITDDDDGKLLSEEELLNNIPGKMLNDGFAEPFVEQMSLQSNQNKTDNNERTNREKHKNFALHQDDASIGNTSDNLEAVSEAHSNHSVASSLELEEADQNYNDNLSDMISANVSGRGTPNISGRDTPSSQVTEGGNEVQQFATPQMTKILNKTRSDIEDKFCKFEIKKLIEGDETISIISDTWSTDVLASDSEALEANDRNFSTPLIPTTPIIPGDQNYTPLTNSFGQLRLSTVDLETQSESAWSTDAVMDTEDSQSVTTRSDTTDSIARDDIPSTSNKLEPTVVHTPRTSSERGSSLDLTLNARDNHTHEESSQYLNCIQSSVPHNRQKPSTSSSNKENKARTVKSYVNEITLRSHSIDKTINSKLLMVRDKNFNNSKSNDPNDYNALSDDTKSKNRGGATNDVVRTNVKLINPFSDVADYSFSSSNVHNNLNNNTHCDVTLQNNADILTNSMDDELSSVEHRRLSSEHRNAKFDSRRNGMMDYLGNFSSSFNYEDEFLGKDLSFRSNNGLHENNTNYRKSADSELEAASSSHAKMGQSAVNEPLLHFENDSSSQSGEQQNRMDTLNPTSLNSSVTRFNGKAMPGTITKSISFDSSADKNSRSGAANTSSALEINRSSDGFKTTNGFFTKIKLGFKNRRSVNVNNKLRFSYNNNGHFISMTNCDAYPSSSCTSMANNSNEVLIPTDTTEDILSKYRRKTSSSSETATSDSTSNNSSSSKSKNGEIDLRKNEEQVVSGYSTTFSAAKKKLRVVLSSTEIFSCSFEPYSVMIGDDSVSPLLMYLRVLQSQALSNHNLQQLTCISELFRCMDSFDFESQEHLLKQLQNDMLIRQAYTQYLMNCRQAMLSTIDVLESFNRQLETESHISVHHILMVSVKMFLEKKEQIVSQFCEEFIKLTIVDEKIDLLHEFMNTMMLNLECDAVLSCLTDWQTIEARRCMECILLHRLYYSVMFPNEDGDLSRDRVLSEHINRLTNITPSHVQLRISAVYLNEAPWPFAQRQLSYISAYKTPQEKVACVIKCIKSLISLLSMGSDKPVAADDIIPVLIYVIIQTNPPNLLSTIEYVNCFVDEMLQGENQYWWTQFCSAVTFIKTLDYCE</sequence>
<protein>
    <recommendedName>
        <fullName evidence="8">Receptor-mediated endocytosis protein 6 homolog</fullName>
    </recommendedName>
</protein>
<feature type="region of interest" description="Disordered" evidence="9">
    <location>
        <begin position="1035"/>
        <end position="1062"/>
    </location>
</feature>
<evidence type="ECO:0000256" key="6">
    <source>
        <dbReference type="ARBA" id="ARBA00023136"/>
    </source>
</evidence>
<dbReference type="STRING" id="7176.B0XGB6"/>
<feature type="compositionally biased region" description="Low complexity" evidence="9">
    <location>
        <begin position="493"/>
        <end position="504"/>
    </location>
</feature>
<feature type="domain" description="Ras-GAP" evidence="10">
    <location>
        <begin position="158"/>
        <end position="360"/>
    </location>
</feature>
<dbReference type="GO" id="GO:0006897">
    <property type="term" value="P:endocytosis"/>
    <property type="evidence" value="ECO:0007669"/>
    <property type="project" value="UniProtKB-KW"/>
</dbReference>
<feature type="compositionally biased region" description="Polar residues" evidence="9">
    <location>
        <begin position="848"/>
        <end position="861"/>
    </location>
</feature>
<evidence type="ECO:0000256" key="2">
    <source>
        <dbReference type="ARBA" id="ARBA00008489"/>
    </source>
</evidence>
<dbReference type="InterPro" id="IPR003123">
    <property type="entry name" value="VPS9"/>
</dbReference>
<keyword evidence="4" id="KW-0254">Endocytosis</keyword>
<dbReference type="PROSITE" id="PS50018">
    <property type="entry name" value="RAS_GTPASE_ACTIV_2"/>
    <property type="match status" value="1"/>
</dbReference>
<comment type="function">
    <text evidence="7">Acts both as a GTPase-activating protein (GAP) and a guanine nucleotide exchange factor (GEF), and participates in endocytosis.</text>
</comment>
<feature type="region of interest" description="Disordered" evidence="9">
    <location>
        <begin position="1074"/>
        <end position="1107"/>
    </location>
</feature>
<evidence type="ECO:0000259" key="10">
    <source>
        <dbReference type="PROSITE" id="PS50018"/>
    </source>
</evidence>
<name>B0XGB6_CULQU</name>
<dbReference type="FunFam" id="1.20.1050.80:FF:000001">
    <property type="entry name" value="GTPase-activating protein and VPS9 domain-containing protein 1 isoform X1"/>
    <property type="match status" value="1"/>
</dbReference>
<dbReference type="Gene3D" id="1.10.506.10">
    <property type="entry name" value="GTPase Activation - p120gap, domain 1"/>
    <property type="match status" value="1"/>
</dbReference>
<dbReference type="OMA" id="ENHEIML"/>
<dbReference type="GO" id="GO:0031267">
    <property type="term" value="F:small GTPase binding"/>
    <property type="evidence" value="ECO:0007669"/>
    <property type="project" value="TreeGrafter"/>
</dbReference>
<dbReference type="GO" id="GO:0051049">
    <property type="term" value="P:regulation of transport"/>
    <property type="evidence" value="ECO:0007669"/>
    <property type="project" value="UniProtKB-ARBA"/>
</dbReference>
<dbReference type="PANTHER" id="PTHR23101">
    <property type="entry name" value="RAB GDP/GTP EXCHANGE FACTOR"/>
    <property type="match status" value="1"/>
</dbReference>
<dbReference type="PANTHER" id="PTHR23101:SF25">
    <property type="entry name" value="GTPASE-ACTIVATING PROTEIN AND VPS9 DOMAIN-CONTAINING PROTEIN 1"/>
    <property type="match status" value="1"/>
</dbReference>
<feature type="region of interest" description="Disordered" evidence="9">
    <location>
        <begin position="1220"/>
        <end position="1253"/>
    </location>
</feature>
<feature type="region of interest" description="Disordered" evidence="9">
    <location>
        <begin position="639"/>
        <end position="658"/>
    </location>
</feature>
<feature type="domain" description="VPS9" evidence="11">
    <location>
        <begin position="1483"/>
        <end position="1621"/>
    </location>
</feature>
<evidence type="ECO:0000256" key="1">
    <source>
        <dbReference type="ARBA" id="ARBA00004170"/>
    </source>
</evidence>
<reference evidence="13" key="2">
    <citation type="submission" date="2020-05" db="UniProtKB">
        <authorList>
            <consortium name="EnsemblMetazoa"/>
        </authorList>
    </citation>
    <scope>IDENTIFICATION</scope>
    <source>
        <strain evidence="13">JHB</strain>
    </source>
</reference>
<dbReference type="HOGENOM" id="CLU_002165_1_0_1"/>
<feature type="compositionally biased region" description="Basic residues" evidence="9">
    <location>
        <begin position="480"/>
        <end position="490"/>
    </location>
</feature>
<keyword evidence="3" id="KW-0343">GTPase activation</keyword>
<dbReference type="GO" id="GO:0005096">
    <property type="term" value="F:GTPase activator activity"/>
    <property type="evidence" value="ECO:0007669"/>
    <property type="project" value="UniProtKB-KW"/>
</dbReference>
<feature type="compositionally biased region" description="Polar residues" evidence="9">
    <location>
        <begin position="1035"/>
        <end position="1044"/>
    </location>
</feature>
<accession>B0XGB6</accession>
<dbReference type="InterPro" id="IPR001936">
    <property type="entry name" value="RasGAP_dom"/>
</dbReference>
<evidence type="ECO:0000256" key="3">
    <source>
        <dbReference type="ARBA" id="ARBA00022468"/>
    </source>
</evidence>
<dbReference type="InParanoid" id="B0XGB6"/>
<dbReference type="EnsemblMetazoa" id="CPIJ018479-RA">
    <property type="protein sequence ID" value="CPIJ018479-PA"/>
    <property type="gene ID" value="CPIJ018479"/>
</dbReference>
<feature type="region of interest" description="Disordered" evidence="9">
    <location>
        <begin position="764"/>
        <end position="823"/>
    </location>
</feature>
<dbReference type="Pfam" id="PF00616">
    <property type="entry name" value="RasGAP"/>
    <property type="match status" value="1"/>
</dbReference>
<feature type="region of interest" description="Disordered" evidence="9">
    <location>
        <begin position="898"/>
        <end position="926"/>
    </location>
</feature>
<dbReference type="Gene3D" id="1.20.1050.80">
    <property type="entry name" value="VPS9 domain"/>
    <property type="match status" value="1"/>
</dbReference>
<feature type="compositionally biased region" description="Polar residues" evidence="9">
    <location>
        <begin position="1076"/>
        <end position="1102"/>
    </location>
</feature>
<evidence type="ECO:0000256" key="8">
    <source>
        <dbReference type="ARBA" id="ARBA00068997"/>
    </source>
</evidence>
<keyword evidence="5" id="KW-0344">Guanine-nucleotide releasing factor</keyword>
<dbReference type="FunCoup" id="B0XGB6">
    <property type="interactions" value="2423"/>
</dbReference>
<dbReference type="GO" id="GO:0005085">
    <property type="term" value="F:guanyl-nucleotide exchange factor activity"/>
    <property type="evidence" value="ECO:0007669"/>
    <property type="project" value="UniProtKB-KW"/>
</dbReference>
<reference evidence="12" key="1">
    <citation type="submission" date="2007-03" db="EMBL/GenBank/DDBJ databases">
        <title>Annotation of Culex pipiens quinquefasciatus.</title>
        <authorList>
            <consortium name="The Broad Institute Genome Sequencing Platform"/>
            <person name="Atkinson P.W."/>
            <person name="Hemingway J."/>
            <person name="Christensen B.M."/>
            <person name="Higgs S."/>
            <person name="Kodira C."/>
            <person name="Hannick L."/>
            <person name="Megy K."/>
            <person name="O'Leary S."/>
            <person name="Pearson M."/>
            <person name="Haas B.J."/>
            <person name="Mauceli E."/>
            <person name="Wortman J.R."/>
            <person name="Lee N.H."/>
            <person name="Guigo R."/>
            <person name="Stanke M."/>
            <person name="Alvarado L."/>
            <person name="Amedeo P."/>
            <person name="Antoine C.H."/>
            <person name="Arensburger P."/>
            <person name="Bidwell S.L."/>
            <person name="Crawford M."/>
            <person name="Camaro F."/>
            <person name="Devon K."/>
            <person name="Engels R."/>
            <person name="Hammond M."/>
            <person name="Howarth C."/>
            <person name="Koehrsen M."/>
            <person name="Lawson D."/>
            <person name="Montgomery P."/>
            <person name="Nene V."/>
            <person name="Nusbaum C."/>
            <person name="Puiu D."/>
            <person name="Romero-Severson J."/>
            <person name="Severson D.W."/>
            <person name="Shumway M."/>
            <person name="Sisk P."/>
            <person name="Stolte C."/>
            <person name="Zeng Q."/>
            <person name="Eisenstadt E."/>
            <person name="Fraser-Liggett C."/>
            <person name="Strausberg R."/>
            <person name="Galagan J."/>
            <person name="Birren B."/>
            <person name="Collins F.H."/>
        </authorList>
    </citation>
    <scope>NUCLEOTIDE SEQUENCE [LARGE SCALE GENOMIC DNA]</scope>
    <source>
        <strain evidence="12">JHB</strain>
    </source>
</reference>
<dbReference type="eggNOG" id="KOG2319">
    <property type="taxonomic scope" value="Eukaryota"/>
</dbReference>
<dbReference type="OrthoDB" id="10264848at2759"/>
<feature type="compositionally biased region" description="Polar residues" evidence="9">
    <location>
        <begin position="812"/>
        <end position="823"/>
    </location>
</feature>
<feature type="compositionally biased region" description="Polar residues" evidence="9">
    <location>
        <begin position="899"/>
        <end position="908"/>
    </location>
</feature>
<feature type="compositionally biased region" description="Low complexity" evidence="9">
    <location>
        <begin position="1225"/>
        <end position="1245"/>
    </location>
</feature>